<comment type="caution">
    <text evidence="2">The sequence shown here is derived from an EMBL/GenBank/DDBJ whole genome shotgun (WGS) entry which is preliminary data.</text>
</comment>
<dbReference type="EMBL" id="PZQS01000009">
    <property type="protein sequence ID" value="PVD24103.1"/>
    <property type="molecule type" value="Genomic_DNA"/>
</dbReference>
<name>A0A2T7NSI1_POMCA</name>
<sequence>MYDDEGMPVEGLLLPSLLRGLREGRSVGETVCGLRVGTVQLRVRAGDAGSVAPSGLRHFLVRVRRDTHVQRLSPHPSWPPGTQHRGHPLVLRFPGMPDSHPPSASDVTRARTLRGSALR</sequence>
<evidence type="ECO:0000313" key="2">
    <source>
        <dbReference type="EMBL" id="PVD24103.1"/>
    </source>
</evidence>
<accession>A0A2T7NSI1</accession>
<dbReference type="AlphaFoldDB" id="A0A2T7NSI1"/>
<reference evidence="2 3" key="1">
    <citation type="submission" date="2018-04" db="EMBL/GenBank/DDBJ databases">
        <title>The genome of golden apple snail Pomacea canaliculata provides insight into stress tolerance and invasive adaptation.</title>
        <authorList>
            <person name="Liu C."/>
            <person name="Liu B."/>
            <person name="Ren Y."/>
            <person name="Zhang Y."/>
            <person name="Wang H."/>
            <person name="Li S."/>
            <person name="Jiang F."/>
            <person name="Yin L."/>
            <person name="Zhang G."/>
            <person name="Qian W."/>
            <person name="Fan W."/>
        </authorList>
    </citation>
    <scope>NUCLEOTIDE SEQUENCE [LARGE SCALE GENOMIC DNA]</scope>
    <source>
        <strain evidence="2">SZHN2017</strain>
        <tissue evidence="2">Muscle</tissue>
    </source>
</reference>
<keyword evidence="3" id="KW-1185">Reference proteome</keyword>
<evidence type="ECO:0000313" key="3">
    <source>
        <dbReference type="Proteomes" id="UP000245119"/>
    </source>
</evidence>
<protein>
    <submittedName>
        <fullName evidence="2">Uncharacterized protein</fullName>
    </submittedName>
</protein>
<organism evidence="2 3">
    <name type="scientific">Pomacea canaliculata</name>
    <name type="common">Golden apple snail</name>
    <dbReference type="NCBI Taxonomy" id="400727"/>
    <lineage>
        <taxon>Eukaryota</taxon>
        <taxon>Metazoa</taxon>
        <taxon>Spiralia</taxon>
        <taxon>Lophotrochozoa</taxon>
        <taxon>Mollusca</taxon>
        <taxon>Gastropoda</taxon>
        <taxon>Caenogastropoda</taxon>
        <taxon>Architaenioglossa</taxon>
        <taxon>Ampullarioidea</taxon>
        <taxon>Ampullariidae</taxon>
        <taxon>Pomacea</taxon>
    </lineage>
</organism>
<feature type="region of interest" description="Disordered" evidence="1">
    <location>
        <begin position="94"/>
        <end position="119"/>
    </location>
</feature>
<evidence type="ECO:0000256" key="1">
    <source>
        <dbReference type="SAM" id="MobiDB-lite"/>
    </source>
</evidence>
<gene>
    <name evidence="2" type="ORF">C0Q70_14573</name>
</gene>
<proteinExistence type="predicted"/>
<dbReference type="Proteomes" id="UP000245119">
    <property type="component" value="Linkage Group LG9"/>
</dbReference>